<dbReference type="OrthoDB" id="2741266at2759"/>
<organism evidence="2 3">
    <name type="scientific">Trametes coccinea (strain BRFM310)</name>
    <name type="common">Pycnoporus coccineus</name>
    <dbReference type="NCBI Taxonomy" id="1353009"/>
    <lineage>
        <taxon>Eukaryota</taxon>
        <taxon>Fungi</taxon>
        <taxon>Dikarya</taxon>
        <taxon>Basidiomycota</taxon>
        <taxon>Agaricomycotina</taxon>
        <taxon>Agaricomycetes</taxon>
        <taxon>Polyporales</taxon>
        <taxon>Polyporaceae</taxon>
        <taxon>Trametes</taxon>
    </lineage>
</organism>
<evidence type="ECO:0000313" key="3">
    <source>
        <dbReference type="Proteomes" id="UP000193067"/>
    </source>
</evidence>
<protein>
    <submittedName>
        <fullName evidence="2">Uncharacterized protein</fullName>
    </submittedName>
</protein>
<dbReference type="Proteomes" id="UP000193067">
    <property type="component" value="Unassembled WGS sequence"/>
</dbReference>
<gene>
    <name evidence="2" type="ORF">PYCCODRAFT_1439530</name>
</gene>
<accession>A0A1Y2IAQ3</accession>
<dbReference type="AlphaFoldDB" id="A0A1Y2IAQ3"/>
<keyword evidence="3" id="KW-1185">Reference proteome</keyword>
<name>A0A1Y2IAQ3_TRAC3</name>
<feature type="region of interest" description="Disordered" evidence="1">
    <location>
        <begin position="48"/>
        <end position="73"/>
    </location>
</feature>
<evidence type="ECO:0000256" key="1">
    <source>
        <dbReference type="SAM" id="MobiDB-lite"/>
    </source>
</evidence>
<proteinExistence type="predicted"/>
<evidence type="ECO:0000313" key="2">
    <source>
        <dbReference type="EMBL" id="OSC98199.1"/>
    </source>
</evidence>
<sequence length="374" mass="41353">MHPAEGSIVVVPNTLPTRTVVSSSPNRCRVNVQSSTFREEVLMDVDSGCEGSGEYETDDDASPPQPSSSRPLLLNNDGSFAWRHWRLVASNQASKVGSIVPCSWMSSCPVIPGIIEPTNFDRVTRLSLHLDGERSSHMHTLYSMHSNADMGDFPNQATKQHIVALCGQLGDRLEGLSLTMCMPELMVPRVPTFVYDIVKRCQRLVSLGIEDTCCEAFKRLEPPQIFYILTVVHNEGLREDAEPGLSPELRGATEASESSLDSNLHTLVISKRSFTPWQPFCEKMGLDTIYESLDVVHRDKSRPYEVTQRDADPNGCKSNEALRLAVSMLDTLPSLRRACVSLDKGGLDLCMLQEPGEDCDFTPIRAAHAYLEGA</sequence>
<reference evidence="2 3" key="1">
    <citation type="journal article" date="2015" name="Biotechnol. Biofuels">
        <title>Enhanced degradation of softwood versus hardwood by the white-rot fungus Pycnoporus coccineus.</title>
        <authorList>
            <person name="Couturier M."/>
            <person name="Navarro D."/>
            <person name="Chevret D."/>
            <person name="Henrissat B."/>
            <person name="Piumi F."/>
            <person name="Ruiz-Duenas F.J."/>
            <person name="Martinez A.T."/>
            <person name="Grigoriev I.V."/>
            <person name="Riley R."/>
            <person name="Lipzen A."/>
            <person name="Berrin J.G."/>
            <person name="Master E.R."/>
            <person name="Rosso M.N."/>
        </authorList>
    </citation>
    <scope>NUCLEOTIDE SEQUENCE [LARGE SCALE GENOMIC DNA]</scope>
    <source>
        <strain evidence="2 3">BRFM310</strain>
    </source>
</reference>
<dbReference type="EMBL" id="KZ084141">
    <property type="protein sequence ID" value="OSC98199.1"/>
    <property type="molecule type" value="Genomic_DNA"/>
</dbReference>